<proteinExistence type="predicted"/>
<name>A0A645JCX6_9ZZZZ</name>
<organism evidence="2">
    <name type="scientific">bioreactor metagenome</name>
    <dbReference type="NCBI Taxonomy" id="1076179"/>
    <lineage>
        <taxon>unclassified sequences</taxon>
        <taxon>metagenomes</taxon>
        <taxon>ecological metagenomes</taxon>
    </lineage>
</organism>
<evidence type="ECO:0000256" key="1">
    <source>
        <dbReference type="SAM" id="Phobius"/>
    </source>
</evidence>
<dbReference type="AlphaFoldDB" id="A0A645JCX6"/>
<gene>
    <name evidence="2" type="ORF">SDC9_205097</name>
</gene>
<accession>A0A645JCX6</accession>
<sequence>MIEFVIIAEAIISCIVRHIYINTFYFSLEPLQKRRNCKQIISLDYQVISVRKFCSRLLTVFRIADNIAEGLRK</sequence>
<keyword evidence="1" id="KW-1133">Transmembrane helix</keyword>
<protein>
    <submittedName>
        <fullName evidence="2">Uncharacterized protein</fullName>
    </submittedName>
</protein>
<feature type="transmembrane region" description="Helical" evidence="1">
    <location>
        <begin position="6"/>
        <end position="28"/>
    </location>
</feature>
<comment type="caution">
    <text evidence="2">The sequence shown here is derived from an EMBL/GenBank/DDBJ whole genome shotgun (WGS) entry which is preliminary data.</text>
</comment>
<keyword evidence="1" id="KW-0812">Transmembrane</keyword>
<dbReference type="EMBL" id="VSSQ01128889">
    <property type="protein sequence ID" value="MPN57403.1"/>
    <property type="molecule type" value="Genomic_DNA"/>
</dbReference>
<keyword evidence="1" id="KW-0472">Membrane</keyword>
<reference evidence="2" key="1">
    <citation type="submission" date="2019-08" db="EMBL/GenBank/DDBJ databases">
        <authorList>
            <person name="Kucharzyk K."/>
            <person name="Murdoch R.W."/>
            <person name="Higgins S."/>
            <person name="Loffler F."/>
        </authorList>
    </citation>
    <scope>NUCLEOTIDE SEQUENCE</scope>
</reference>
<evidence type="ECO:0000313" key="2">
    <source>
        <dbReference type="EMBL" id="MPN57403.1"/>
    </source>
</evidence>